<dbReference type="OrthoDB" id="8085537at2"/>
<dbReference type="EMBL" id="RDSM01000003">
    <property type="protein sequence ID" value="RXH55202.1"/>
    <property type="molecule type" value="Genomic_DNA"/>
</dbReference>
<reference evidence="2" key="2">
    <citation type="submission" date="2019-02" db="EMBL/GenBank/DDBJ databases">
        <title>Granulicella sibirica sp. nov., a psychrotolerant acidobacterium isolated from an organic soil layer in forested tundra, West Siberia.</title>
        <authorList>
            <person name="Oshkin I.Y."/>
            <person name="Kulichevskaya I.S."/>
            <person name="Rijpstra W.I.C."/>
            <person name="Sinninghe Damste J.S."/>
            <person name="Rakitin A.L."/>
            <person name="Ravin N.V."/>
            <person name="Dedysh S.N."/>
        </authorList>
    </citation>
    <scope>NUCLEOTIDE SEQUENCE [LARGE SCALE GENOMIC DNA]</scope>
    <source>
        <strain evidence="2">AF10</strain>
    </source>
</reference>
<organism evidence="1 2">
    <name type="scientific">Granulicella sibirica</name>
    <dbReference type="NCBI Taxonomy" id="2479048"/>
    <lineage>
        <taxon>Bacteria</taxon>
        <taxon>Pseudomonadati</taxon>
        <taxon>Acidobacteriota</taxon>
        <taxon>Terriglobia</taxon>
        <taxon>Terriglobales</taxon>
        <taxon>Acidobacteriaceae</taxon>
        <taxon>Granulicella</taxon>
    </lineage>
</organism>
<dbReference type="Proteomes" id="UP000289437">
    <property type="component" value="Unassembled WGS sequence"/>
</dbReference>
<keyword evidence="2" id="KW-1185">Reference proteome</keyword>
<evidence type="ECO:0000313" key="1">
    <source>
        <dbReference type="EMBL" id="RXH55202.1"/>
    </source>
</evidence>
<proteinExistence type="predicted"/>
<evidence type="ECO:0000313" key="2">
    <source>
        <dbReference type="Proteomes" id="UP000289437"/>
    </source>
</evidence>
<protein>
    <submittedName>
        <fullName evidence="1">Uncharacterized protein</fullName>
    </submittedName>
</protein>
<dbReference type="RefSeq" id="WP_128914857.1">
    <property type="nucleotide sequence ID" value="NZ_RDSM01000003.1"/>
</dbReference>
<sequence>MKNGQLLEAAEKAGFDVLLTGDRTLHYEQNVTARKIAIVSLSAISWPLLEPNLDLIRAAVDHAEVGSFTAVDCGVFKRAPRIP</sequence>
<comment type="caution">
    <text evidence="1">The sequence shown here is derived from an EMBL/GenBank/DDBJ whole genome shotgun (WGS) entry which is preliminary data.</text>
</comment>
<reference evidence="1 2" key="1">
    <citation type="submission" date="2018-11" db="EMBL/GenBank/DDBJ databases">
        <authorList>
            <person name="Mardanov A.V."/>
            <person name="Ravin N.V."/>
            <person name="Dedysh S.N."/>
        </authorList>
    </citation>
    <scope>NUCLEOTIDE SEQUENCE [LARGE SCALE GENOMIC DNA]</scope>
    <source>
        <strain evidence="1 2">AF10</strain>
    </source>
</reference>
<gene>
    <name evidence="1" type="ORF">GRAN_4306</name>
</gene>
<accession>A0A4Q0SXT2</accession>
<name>A0A4Q0SXT2_9BACT</name>
<dbReference type="AlphaFoldDB" id="A0A4Q0SXT2"/>